<dbReference type="Proteomes" id="UP000824890">
    <property type="component" value="Unassembled WGS sequence"/>
</dbReference>
<accession>A0ABQ8D654</accession>
<comment type="caution">
    <text evidence="1">The sequence shown here is derived from an EMBL/GenBank/DDBJ whole genome shotgun (WGS) entry which is preliminary data.</text>
</comment>
<dbReference type="EMBL" id="JAGKQM010000005">
    <property type="protein sequence ID" value="KAH0924856.1"/>
    <property type="molecule type" value="Genomic_DNA"/>
</dbReference>
<gene>
    <name evidence="1" type="ORF">HID58_017112</name>
</gene>
<reference evidence="1 2" key="1">
    <citation type="submission" date="2021-05" db="EMBL/GenBank/DDBJ databases">
        <title>Genome Assembly of Synthetic Allotetraploid Brassica napus Reveals Homoeologous Exchanges between Subgenomes.</title>
        <authorList>
            <person name="Davis J.T."/>
        </authorList>
    </citation>
    <scope>NUCLEOTIDE SEQUENCE [LARGE SCALE GENOMIC DNA]</scope>
    <source>
        <strain evidence="2">cv. Da-Ae</strain>
        <tissue evidence="1">Seedling</tissue>
    </source>
</reference>
<protein>
    <submittedName>
        <fullName evidence="1">Uncharacterized protein</fullName>
    </submittedName>
</protein>
<proteinExistence type="predicted"/>
<keyword evidence="2" id="KW-1185">Reference proteome</keyword>
<organism evidence="1 2">
    <name type="scientific">Brassica napus</name>
    <name type="common">Rape</name>
    <dbReference type="NCBI Taxonomy" id="3708"/>
    <lineage>
        <taxon>Eukaryota</taxon>
        <taxon>Viridiplantae</taxon>
        <taxon>Streptophyta</taxon>
        <taxon>Embryophyta</taxon>
        <taxon>Tracheophyta</taxon>
        <taxon>Spermatophyta</taxon>
        <taxon>Magnoliopsida</taxon>
        <taxon>eudicotyledons</taxon>
        <taxon>Gunneridae</taxon>
        <taxon>Pentapetalae</taxon>
        <taxon>rosids</taxon>
        <taxon>malvids</taxon>
        <taxon>Brassicales</taxon>
        <taxon>Brassicaceae</taxon>
        <taxon>Brassiceae</taxon>
        <taxon>Brassica</taxon>
    </lineage>
</organism>
<evidence type="ECO:0000313" key="1">
    <source>
        <dbReference type="EMBL" id="KAH0924856.1"/>
    </source>
</evidence>
<sequence>MIHHPRSTFNEIDVDQPVSIVDEDDLASHLLPIQWPQPQNEEIFLAMEEAAFEEKREISLVDLVLIPERSLAFICPPNCFLHTAITMVVTIFEILKNIGLTTKKNKSLKPYQRVKIETLRCRFVFLNTTKVLNILLQHGYKIWKEMYGEDLDDLNVALYSEWK</sequence>
<evidence type="ECO:0000313" key="2">
    <source>
        <dbReference type="Proteomes" id="UP000824890"/>
    </source>
</evidence>
<name>A0ABQ8D654_BRANA</name>